<evidence type="ECO:0000256" key="4">
    <source>
        <dbReference type="ARBA" id="ARBA00023125"/>
    </source>
</evidence>
<dbReference type="InterPro" id="IPR039425">
    <property type="entry name" value="RNA_pol_sigma-70-like"/>
</dbReference>
<evidence type="ECO:0000259" key="7">
    <source>
        <dbReference type="Pfam" id="PF08281"/>
    </source>
</evidence>
<reference evidence="8 9" key="1">
    <citation type="submission" date="2016-03" db="EMBL/GenBank/DDBJ databases">
        <title>Draft genome sequence of Paenibacillus glacialis DSM 22343.</title>
        <authorList>
            <person name="Shin S.-K."/>
            <person name="Yi H."/>
        </authorList>
    </citation>
    <scope>NUCLEOTIDE SEQUENCE [LARGE SCALE GENOMIC DNA]</scope>
    <source>
        <strain evidence="8 9">DSM 22343</strain>
    </source>
</reference>
<dbReference type="GO" id="GO:0003677">
    <property type="term" value="F:DNA binding"/>
    <property type="evidence" value="ECO:0007669"/>
    <property type="project" value="UniProtKB-KW"/>
</dbReference>
<dbReference type="PANTHER" id="PTHR43133">
    <property type="entry name" value="RNA POLYMERASE ECF-TYPE SIGMA FACTO"/>
    <property type="match status" value="1"/>
</dbReference>
<dbReference type="SUPFAM" id="SSF88946">
    <property type="entry name" value="Sigma2 domain of RNA polymerase sigma factors"/>
    <property type="match status" value="1"/>
</dbReference>
<dbReference type="NCBIfam" id="TIGR02937">
    <property type="entry name" value="sigma70-ECF"/>
    <property type="match status" value="1"/>
</dbReference>
<name>A0A168H7Q8_9BACL</name>
<evidence type="ECO:0000256" key="3">
    <source>
        <dbReference type="ARBA" id="ARBA00023082"/>
    </source>
</evidence>
<keyword evidence="3" id="KW-0731">Sigma factor</keyword>
<comment type="caution">
    <text evidence="8">The sequence shown here is derived from an EMBL/GenBank/DDBJ whole genome shotgun (WGS) entry which is preliminary data.</text>
</comment>
<evidence type="ECO:0000313" key="8">
    <source>
        <dbReference type="EMBL" id="OAB37909.1"/>
    </source>
</evidence>
<evidence type="ECO:0000313" key="9">
    <source>
        <dbReference type="Proteomes" id="UP000076967"/>
    </source>
</evidence>
<protein>
    <submittedName>
        <fullName evidence="8">RNA polymerase subunit sigma</fullName>
    </submittedName>
</protein>
<dbReference type="InterPro" id="IPR013325">
    <property type="entry name" value="RNA_pol_sigma_r2"/>
</dbReference>
<evidence type="ECO:0000256" key="1">
    <source>
        <dbReference type="ARBA" id="ARBA00010641"/>
    </source>
</evidence>
<dbReference type="SUPFAM" id="SSF88659">
    <property type="entry name" value="Sigma3 and sigma4 domains of RNA polymerase sigma factors"/>
    <property type="match status" value="1"/>
</dbReference>
<dbReference type="Pfam" id="PF08281">
    <property type="entry name" value="Sigma70_r4_2"/>
    <property type="match status" value="1"/>
</dbReference>
<evidence type="ECO:0000259" key="6">
    <source>
        <dbReference type="Pfam" id="PF04542"/>
    </source>
</evidence>
<dbReference type="Gene3D" id="1.10.10.10">
    <property type="entry name" value="Winged helix-like DNA-binding domain superfamily/Winged helix DNA-binding domain"/>
    <property type="match status" value="1"/>
</dbReference>
<feature type="domain" description="RNA polymerase sigma-70 region 2" evidence="6">
    <location>
        <begin position="34"/>
        <end position="99"/>
    </location>
</feature>
<dbReference type="GO" id="GO:0006352">
    <property type="term" value="P:DNA-templated transcription initiation"/>
    <property type="evidence" value="ECO:0007669"/>
    <property type="project" value="InterPro"/>
</dbReference>
<dbReference type="AlphaFoldDB" id="A0A168H7Q8"/>
<dbReference type="RefSeq" id="WP_068536446.1">
    <property type="nucleotide sequence ID" value="NZ_LVJH01000049.1"/>
</dbReference>
<dbReference type="Proteomes" id="UP000076967">
    <property type="component" value="Unassembled WGS sequence"/>
</dbReference>
<dbReference type="STRING" id="494026.PGLA_20520"/>
<dbReference type="CDD" id="cd06171">
    <property type="entry name" value="Sigma70_r4"/>
    <property type="match status" value="1"/>
</dbReference>
<dbReference type="OrthoDB" id="2732687at2"/>
<dbReference type="GO" id="GO:0016987">
    <property type="term" value="F:sigma factor activity"/>
    <property type="evidence" value="ECO:0007669"/>
    <property type="project" value="UniProtKB-KW"/>
</dbReference>
<dbReference type="EMBL" id="LVJH01000049">
    <property type="protein sequence ID" value="OAB37909.1"/>
    <property type="molecule type" value="Genomic_DNA"/>
</dbReference>
<evidence type="ECO:0000256" key="5">
    <source>
        <dbReference type="ARBA" id="ARBA00023163"/>
    </source>
</evidence>
<dbReference type="Gene3D" id="1.10.1740.10">
    <property type="match status" value="1"/>
</dbReference>
<accession>A0A168H7Q8</accession>
<gene>
    <name evidence="8" type="ORF">PGLA_20520</name>
</gene>
<keyword evidence="2" id="KW-0805">Transcription regulation</keyword>
<dbReference type="InterPro" id="IPR036388">
    <property type="entry name" value="WH-like_DNA-bd_sf"/>
</dbReference>
<organism evidence="8 9">
    <name type="scientific">Paenibacillus glacialis</name>
    <dbReference type="NCBI Taxonomy" id="494026"/>
    <lineage>
        <taxon>Bacteria</taxon>
        <taxon>Bacillati</taxon>
        <taxon>Bacillota</taxon>
        <taxon>Bacilli</taxon>
        <taxon>Bacillales</taxon>
        <taxon>Paenibacillaceae</taxon>
        <taxon>Paenibacillus</taxon>
    </lineage>
</organism>
<evidence type="ECO:0000256" key="2">
    <source>
        <dbReference type="ARBA" id="ARBA00023015"/>
    </source>
</evidence>
<feature type="domain" description="RNA polymerase sigma factor 70 region 4 type 2" evidence="7">
    <location>
        <begin position="122"/>
        <end position="174"/>
    </location>
</feature>
<dbReference type="InterPro" id="IPR013324">
    <property type="entry name" value="RNA_pol_sigma_r3/r4-like"/>
</dbReference>
<dbReference type="PANTHER" id="PTHR43133:SF8">
    <property type="entry name" value="RNA POLYMERASE SIGMA FACTOR HI_1459-RELATED"/>
    <property type="match status" value="1"/>
</dbReference>
<comment type="similarity">
    <text evidence="1">Belongs to the sigma-70 factor family. ECF subfamily.</text>
</comment>
<sequence length="193" mass="22951">MNESRSSDENFDIEIKTVVDKVQAGDKQAYSYIIQRFQRRIFVYCYYLLKSQEEAEDAAQDIFIKGLEHINRYSHTVSLSAWLYKIAHNHCVDLIKKRNKNDQSLVEYKANREQEQDHGYTEIIHDLLEHLNVEERQILLLRSLEEYSYDEIAAIMDLKPTTVRKKYERLRKKLMKPMNKGGKVYEQPFRIGG</sequence>
<proteinExistence type="inferred from homology"/>
<keyword evidence="4" id="KW-0238">DNA-binding</keyword>
<dbReference type="InterPro" id="IPR013249">
    <property type="entry name" value="RNA_pol_sigma70_r4_t2"/>
</dbReference>
<dbReference type="InterPro" id="IPR014284">
    <property type="entry name" value="RNA_pol_sigma-70_dom"/>
</dbReference>
<keyword evidence="9" id="KW-1185">Reference proteome</keyword>
<dbReference type="Pfam" id="PF04542">
    <property type="entry name" value="Sigma70_r2"/>
    <property type="match status" value="1"/>
</dbReference>
<keyword evidence="5" id="KW-0804">Transcription</keyword>
<dbReference type="InterPro" id="IPR007627">
    <property type="entry name" value="RNA_pol_sigma70_r2"/>
</dbReference>